<dbReference type="SUPFAM" id="SSF48371">
    <property type="entry name" value="ARM repeat"/>
    <property type="match status" value="1"/>
</dbReference>
<feature type="binding site" evidence="14">
    <location>
        <begin position="588"/>
        <end position="590"/>
    </location>
    <ligand>
        <name>a peptide</name>
        <dbReference type="ChEBI" id="CHEBI:60466"/>
    </ligand>
</feature>
<dbReference type="FunFam" id="3.30.2010.30:FF:000001">
    <property type="entry name" value="Leukotriene A(4) hydrolase"/>
    <property type="match status" value="1"/>
</dbReference>
<dbReference type="PANTHER" id="PTHR45726:SF3">
    <property type="entry name" value="LEUKOTRIENE A-4 HYDROLASE"/>
    <property type="match status" value="1"/>
</dbReference>
<evidence type="ECO:0000256" key="14">
    <source>
        <dbReference type="PIRSR" id="PIRSR612777-2"/>
    </source>
</evidence>
<keyword evidence="6 16" id="KW-0963">Cytoplasm</keyword>
<evidence type="ECO:0000313" key="19">
    <source>
        <dbReference type="Proteomes" id="UP001153618"/>
    </source>
</evidence>
<dbReference type="SMART" id="SM01263">
    <property type="entry name" value="Leuk-A4-hydro_C"/>
    <property type="match status" value="1"/>
</dbReference>
<dbReference type="InterPro" id="IPR045357">
    <property type="entry name" value="Aminopeptidase_N-like_N"/>
</dbReference>
<dbReference type="InterPro" id="IPR027268">
    <property type="entry name" value="Peptidase_M4/M1_CTD_sf"/>
</dbReference>
<dbReference type="EC" id="3.4.11.-" evidence="16"/>
<dbReference type="InterPro" id="IPR016024">
    <property type="entry name" value="ARM-type_fold"/>
</dbReference>
<feature type="binding site" evidence="15">
    <location>
        <position position="319"/>
    </location>
    <ligand>
        <name>Zn(2+)</name>
        <dbReference type="ChEBI" id="CHEBI:29105"/>
        <note>catalytic</note>
    </ligand>
</feature>
<feature type="binding site" evidence="15">
    <location>
        <position position="342"/>
    </location>
    <ligand>
        <name>Zn(2+)</name>
        <dbReference type="ChEBI" id="CHEBI:29105"/>
        <note>catalytic</note>
    </ligand>
</feature>
<dbReference type="OrthoDB" id="79562at2759"/>
<keyword evidence="19" id="KW-1185">Reference proteome</keyword>
<dbReference type="InterPro" id="IPR049980">
    <property type="entry name" value="LTA4H_cat"/>
</dbReference>
<keyword evidence="7 16" id="KW-0645">Protease</keyword>
<dbReference type="PRINTS" id="PR00756">
    <property type="entry name" value="ALADIPTASE"/>
</dbReference>
<feature type="active site" description="Proton donor" evidence="13">
    <location>
        <position position="407"/>
    </location>
</feature>
<evidence type="ECO:0000256" key="12">
    <source>
        <dbReference type="ARBA" id="ARBA00023242"/>
    </source>
</evidence>
<keyword evidence="10 15" id="KW-0862">Zinc</keyword>
<dbReference type="FunFam" id="1.25.40.320:FF:000001">
    <property type="entry name" value="Leukotriene A(4) hydrolase"/>
    <property type="match status" value="1"/>
</dbReference>
<keyword evidence="11 16" id="KW-0482">Metalloprotease</keyword>
<dbReference type="Pfam" id="PF17900">
    <property type="entry name" value="Peptidase_M1_N"/>
    <property type="match status" value="1"/>
</dbReference>
<dbReference type="Gene3D" id="1.25.40.320">
    <property type="entry name" value="Peptidase M1, leukotriene A4 hydrolase/aminopeptidase C-terminal domain"/>
    <property type="match status" value="1"/>
</dbReference>
<feature type="domain" description="Peptidase M1 leukotriene A4 hydrolase/aminopeptidase C-terminal" evidence="17">
    <location>
        <begin position="488"/>
        <end position="630"/>
    </location>
</feature>
<dbReference type="InterPro" id="IPR015211">
    <property type="entry name" value="Peptidase_M1_C"/>
</dbReference>
<accession>A0A9W4N4W8</accession>
<dbReference type="InterPro" id="IPR042097">
    <property type="entry name" value="Aminopeptidase_N-like_N_sf"/>
</dbReference>
<comment type="caution">
    <text evidence="18">The sequence shown here is derived from an EMBL/GenBank/DDBJ whole genome shotgun (WGS) entry which is preliminary data.</text>
</comment>
<evidence type="ECO:0000256" key="4">
    <source>
        <dbReference type="ARBA" id="ARBA00004496"/>
    </source>
</evidence>
<dbReference type="GO" id="GO:0004177">
    <property type="term" value="F:aminopeptidase activity"/>
    <property type="evidence" value="ECO:0007669"/>
    <property type="project" value="TreeGrafter"/>
</dbReference>
<dbReference type="InterPro" id="IPR001930">
    <property type="entry name" value="Peptidase_M1"/>
</dbReference>
<dbReference type="GO" id="GO:0008270">
    <property type="term" value="F:zinc ion binding"/>
    <property type="evidence" value="ECO:0007669"/>
    <property type="project" value="InterPro"/>
</dbReference>
<dbReference type="SUPFAM" id="SSF55486">
    <property type="entry name" value="Metalloproteases ('zincins'), catalytic domain"/>
    <property type="match status" value="1"/>
</dbReference>
<comment type="subcellular location">
    <subcellularLocation>
        <location evidence="4 16">Cytoplasm</location>
    </subcellularLocation>
    <subcellularLocation>
        <location evidence="3">Nucleus</location>
    </subcellularLocation>
</comment>
<dbReference type="Pfam" id="PF01433">
    <property type="entry name" value="Peptidase_M1"/>
    <property type="match status" value="1"/>
</dbReference>
<keyword evidence="8 15" id="KW-0479">Metal-binding</keyword>
<keyword evidence="12" id="KW-0539">Nucleus</keyword>
<feature type="binding site" evidence="15">
    <location>
        <position position="323"/>
    </location>
    <ligand>
        <name>Zn(2+)</name>
        <dbReference type="ChEBI" id="CHEBI:29105"/>
        <note>catalytic</note>
    </ligand>
</feature>
<evidence type="ECO:0000313" key="18">
    <source>
        <dbReference type="EMBL" id="CAG8287787.1"/>
    </source>
</evidence>
<dbReference type="CDD" id="cd09599">
    <property type="entry name" value="M1_LTA4H"/>
    <property type="match status" value="1"/>
</dbReference>
<evidence type="ECO:0000256" key="6">
    <source>
        <dbReference type="ARBA" id="ARBA00022490"/>
    </source>
</evidence>
<comment type="similarity">
    <text evidence="5 16">Belongs to the peptidase M1 family.</text>
</comment>
<dbReference type="Gene3D" id="1.10.390.10">
    <property type="entry name" value="Neutral Protease Domain 2"/>
    <property type="match status" value="1"/>
</dbReference>
<dbReference type="Gene3D" id="2.60.40.1730">
    <property type="entry name" value="tricorn interacting facor f3 domain"/>
    <property type="match status" value="1"/>
</dbReference>
<dbReference type="InterPro" id="IPR014782">
    <property type="entry name" value="Peptidase_M1_dom"/>
</dbReference>
<dbReference type="FunFam" id="2.60.40.1730:FF:000004">
    <property type="entry name" value="Leukotriene A(4) hydrolase"/>
    <property type="match status" value="1"/>
</dbReference>
<dbReference type="GO" id="GO:0008237">
    <property type="term" value="F:metallopeptidase activity"/>
    <property type="evidence" value="ECO:0007669"/>
    <property type="project" value="UniProtKB-KW"/>
</dbReference>
<proteinExistence type="inferred from homology"/>
<dbReference type="SUPFAM" id="SSF63737">
    <property type="entry name" value="Leukotriene A4 hydrolase N-terminal domain"/>
    <property type="match status" value="1"/>
</dbReference>
<evidence type="ECO:0000256" key="11">
    <source>
        <dbReference type="ARBA" id="ARBA00023049"/>
    </source>
</evidence>
<dbReference type="InterPro" id="IPR034015">
    <property type="entry name" value="M1_LTA4H"/>
</dbReference>
<dbReference type="GO" id="GO:0006508">
    <property type="term" value="P:proteolysis"/>
    <property type="evidence" value="ECO:0007669"/>
    <property type="project" value="UniProtKB-KW"/>
</dbReference>
<feature type="active site" description="Proton acceptor" evidence="13">
    <location>
        <position position="320"/>
    </location>
</feature>
<evidence type="ECO:0000256" key="16">
    <source>
        <dbReference type="RuleBase" id="RU361141"/>
    </source>
</evidence>
<dbReference type="InterPro" id="IPR012777">
    <property type="entry name" value="LTA4H"/>
</dbReference>
<comment type="cofactor">
    <cofactor evidence="15 16">
        <name>Zn(2+)</name>
        <dbReference type="ChEBI" id="CHEBI:29105"/>
    </cofactor>
    <text evidence="15 16">Binds 1 zinc ion per subunit.</text>
</comment>
<feature type="binding site" evidence="14">
    <location>
        <begin position="290"/>
        <end position="295"/>
    </location>
    <ligand>
        <name>a peptide</name>
        <dbReference type="ChEBI" id="CHEBI:60466"/>
    </ligand>
</feature>
<dbReference type="Proteomes" id="UP001153618">
    <property type="component" value="Unassembled WGS sequence"/>
</dbReference>
<comment type="function">
    <text evidence="2">Aminopeptidase that preferentially cleaves di- and tripeptides. Also has low epoxide hydrolase activity (in vitro). Can hydrolyze the epoxide leukotriene LTA(4) but it forms preferentially 5,6-dihydroxy-7,9,11,14-eicosatetraenoic acid rather than the cytokine leukotriene B(4) as the product compared to the homologous mammalian enzyme (in vitro).</text>
</comment>
<keyword evidence="9 16" id="KW-0378">Hydrolase</keyword>
<evidence type="ECO:0000256" key="2">
    <source>
        <dbReference type="ARBA" id="ARBA00002142"/>
    </source>
</evidence>
<evidence type="ECO:0000256" key="5">
    <source>
        <dbReference type="ARBA" id="ARBA00010136"/>
    </source>
</evidence>
<evidence type="ECO:0000256" key="10">
    <source>
        <dbReference type="ARBA" id="ARBA00022833"/>
    </source>
</evidence>
<evidence type="ECO:0000259" key="17">
    <source>
        <dbReference type="SMART" id="SM01263"/>
    </source>
</evidence>
<dbReference type="InterPro" id="IPR038502">
    <property type="entry name" value="M1_LTA-4_hydro/amino_C_sf"/>
</dbReference>
<dbReference type="EMBL" id="CAJVOS010000093">
    <property type="protein sequence ID" value="CAG8287787.1"/>
    <property type="molecule type" value="Genomic_DNA"/>
</dbReference>
<dbReference type="GO" id="GO:0004301">
    <property type="term" value="F:epoxide hydrolase activity"/>
    <property type="evidence" value="ECO:0007669"/>
    <property type="project" value="UniProtKB-EC"/>
</dbReference>
<evidence type="ECO:0000256" key="7">
    <source>
        <dbReference type="ARBA" id="ARBA00022670"/>
    </source>
</evidence>
<gene>
    <name evidence="18" type="ORF">POLS_LOCUS9619</name>
</gene>
<feature type="binding site" evidence="14">
    <location>
        <begin position="162"/>
        <end position="164"/>
    </location>
    <ligand>
        <name>a peptide</name>
        <dbReference type="ChEBI" id="CHEBI:60466"/>
    </ligand>
</feature>
<evidence type="ECO:0000256" key="15">
    <source>
        <dbReference type="PIRSR" id="PIRSR612777-3"/>
    </source>
</evidence>
<dbReference type="Gene3D" id="3.30.2010.30">
    <property type="match status" value="1"/>
</dbReference>
<protein>
    <recommendedName>
        <fullName evidence="16">Leukotriene A(4) hydrolase</fullName>
        <shortName evidence="16">LTA-4 hydrolase</shortName>
        <ecNumber evidence="16">3.3.2.10</ecNumber>
        <ecNumber evidence="16">3.4.11.-</ecNumber>
    </recommendedName>
</protein>
<sequence>MHPFTFARSFNFSTLRSASITVRLSRTMATMNRDPNTLSNYNNWRSTHVTANFEILFDQKKLVGNVVHRFKAINGGSREIILDTSHLDISTVKVDGQPSQWELLAPRDPLGVPLKIILDQGVKLNDTVEVDIAVKTTDKCTALQWLTPAQTSNKKHPYMFSQCQAIHARSIFPCQDTPDVKATFDFNITSPLPVMTSGLPIRAATEGERQLYRFHQSVPIPSYLFAIASGDVAEAPIGPRSVVATSPDKLKECQWELEADTENFITTIEKIVYPYAWGEYNVLILPPSFPYGGMENPIFTFATPSIISKDRENIDVIAHELAHSWSGNLVTNASWEHFWLNEGWTVYLERRILAAIHGEAYRHFSAIIGWKSLTDAVEHFGSDHEFTKLVVDLQGKDPDDAFSSVPYEKGFNFLFYLENLVGKPKFDKFIPHYFTTFKCKSLDSYEFKALILDFFKPDAQAYQLLSGLDWDKWFYAPGLPPKPSFDTSLVDVVYELSKKWQSLPGSSFQPNIGDIKDLTANQLVVFLEQILLLEKPLSPEVSKLMGDVYELTNSENIEVSNLYLQVGMKAGDESVIEPTIELLGRIGRMKFVRPLFRNLQKVNRPVALETFEKYKDFYHPICRGMVEKDLFGKKD</sequence>
<dbReference type="EC" id="3.3.2.10" evidence="16"/>
<name>A0A9W4N4W8_PENOL</name>
<dbReference type="GO" id="GO:0005634">
    <property type="term" value="C:nucleus"/>
    <property type="evidence" value="ECO:0007669"/>
    <property type="project" value="UniProtKB-SubCell"/>
</dbReference>
<dbReference type="GO" id="GO:0005829">
    <property type="term" value="C:cytosol"/>
    <property type="evidence" value="ECO:0007669"/>
    <property type="project" value="TreeGrafter"/>
</dbReference>
<evidence type="ECO:0000256" key="3">
    <source>
        <dbReference type="ARBA" id="ARBA00004123"/>
    </source>
</evidence>
<dbReference type="PANTHER" id="PTHR45726">
    <property type="entry name" value="LEUKOTRIENE A-4 HYDROLASE"/>
    <property type="match status" value="1"/>
</dbReference>
<dbReference type="FunFam" id="1.10.390.10:FF:000009">
    <property type="entry name" value="Leukotriene A(4) hydrolase"/>
    <property type="match status" value="1"/>
</dbReference>
<evidence type="ECO:0000256" key="13">
    <source>
        <dbReference type="PIRSR" id="PIRSR612777-1"/>
    </source>
</evidence>
<reference evidence="18" key="1">
    <citation type="submission" date="2021-07" db="EMBL/GenBank/DDBJ databases">
        <authorList>
            <person name="Branca A.L. A."/>
        </authorList>
    </citation>
    <scope>NUCLEOTIDE SEQUENCE</scope>
</reference>
<evidence type="ECO:0000256" key="9">
    <source>
        <dbReference type="ARBA" id="ARBA00022801"/>
    </source>
</evidence>
<evidence type="ECO:0000256" key="8">
    <source>
        <dbReference type="ARBA" id="ARBA00022723"/>
    </source>
</evidence>
<comment type="catalytic activity">
    <reaction evidence="1 16">
        <text>an epoxide + H2O = an ethanediol</text>
        <dbReference type="Rhea" id="RHEA:19037"/>
        <dbReference type="ChEBI" id="CHEBI:15377"/>
        <dbReference type="ChEBI" id="CHEBI:32955"/>
        <dbReference type="ChEBI" id="CHEBI:140594"/>
        <dbReference type="EC" id="3.3.2.10"/>
    </reaction>
</comment>
<dbReference type="Pfam" id="PF09127">
    <property type="entry name" value="Leuk-A4-hydro_C"/>
    <property type="match status" value="1"/>
</dbReference>
<evidence type="ECO:0000256" key="1">
    <source>
        <dbReference type="ARBA" id="ARBA00001268"/>
    </source>
</evidence>
<dbReference type="NCBIfam" id="TIGR02411">
    <property type="entry name" value="leuko_A4_hydro"/>
    <property type="match status" value="1"/>
</dbReference>
<organism evidence="18 19">
    <name type="scientific">Penicillium olsonii</name>
    <dbReference type="NCBI Taxonomy" id="99116"/>
    <lineage>
        <taxon>Eukaryota</taxon>
        <taxon>Fungi</taxon>
        <taxon>Dikarya</taxon>
        <taxon>Ascomycota</taxon>
        <taxon>Pezizomycotina</taxon>
        <taxon>Eurotiomycetes</taxon>
        <taxon>Eurotiomycetidae</taxon>
        <taxon>Eurotiales</taxon>
        <taxon>Aspergillaceae</taxon>
        <taxon>Penicillium</taxon>
    </lineage>
</organism>
<dbReference type="AlphaFoldDB" id="A0A9W4N4W8"/>